<dbReference type="EMBL" id="CP013050">
    <property type="protein sequence ID" value="ALM74452.1"/>
    <property type="molecule type" value="Genomic_DNA"/>
</dbReference>
<dbReference type="PROSITE" id="PS51168">
    <property type="entry name" value="CHORISMATE_MUT_2"/>
    <property type="match status" value="1"/>
</dbReference>
<dbReference type="InterPro" id="IPR036979">
    <property type="entry name" value="CM_dom_sf"/>
</dbReference>
<dbReference type="SUPFAM" id="SSF48600">
    <property type="entry name" value="Chorismate mutase II"/>
    <property type="match status" value="1"/>
</dbReference>
<dbReference type="InterPro" id="IPR010958">
    <property type="entry name" value="Chorismate_mutase_highGC-bac"/>
</dbReference>
<name>A0A0S1X9N5_THEBA</name>
<dbReference type="Pfam" id="PF01817">
    <property type="entry name" value="CM_2"/>
    <property type="match status" value="1"/>
</dbReference>
<organism evidence="4 5">
    <name type="scientific">Thermococcus barophilus</name>
    <dbReference type="NCBI Taxonomy" id="55802"/>
    <lineage>
        <taxon>Archaea</taxon>
        <taxon>Methanobacteriati</taxon>
        <taxon>Methanobacteriota</taxon>
        <taxon>Thermococci</taxon>
        <taxon>Thermococcales</taxon>
        <taxon>Thermococcaceae</taxon>
        <taxon>Thermococcus</taxon>
    </lineage>
</organism>
<sequence length="79" mass="9628">MVELERLNELRKKIDEIDKQIVELLEERVRIAKEIGEIKRELNLPIRDEKREEEVLRRAGKFKEVFEKIVEVCRDVQRL</sequence>
<reference evidence="4 5" key="1">
    <citation type="journal article" date="2016" name="Genome Announc.">
        <title>Complete genome sequence of the hyperthermophilic and piezophilic archaeon Thermococcus barophilus Ch5, capable of growth at the expense of hydrogenogenesis from carbon monoxide and formate.</title>
        <authorList>
            <person name="Oger P."/>
            <person name="Sokolova T.G."/>
            <person name="Kozhevnikova D.A."/>
            <person name="Taranov E.A."/>
            <person name="Vannier P."/>
            <person name="Lee H.S."/>
            <person name="Kwon K.K."/>
            <person name="Kang S.G."/>
            <person name="Lee J.H."/>
            <person name="Bonch-Osmolovskaya E.A."/>
            <person name="Lebedinsky A.V."/>
        </authorList>
    </citation>
    <scope>NUCLEOTIDE SEQUENCE [LARGE SCALE GENOMIC DNA]</scope>
    <source>
        <strain evidence="5">Ch5</strain>
    </source>
</reference>
<dbReference type="SMART" id="SM00830">
    <property type="entry name" value="CM_2"/>
    <property type="match status" value="1"/>
</dbReference>
<dbReference type="InterPro" id="IPR051331">
    <property type="entry name" value="Chorismate_mutase-related"/>
</dbReference>
<dbReference type="Proteomes" id="UP000066042">
    <property type="component" value="Chromosome"/>
</dbReference>
<dbReference type="GO" id="GO:0046417">
    <property type="term" value="P:chorismate metabolic process"/>
    <property type="evidence" value="ECO:0007669"/>
    <property type="project" value="InterPro"/>
</dbReference>
<feature type="coiled-coil region" evidence="2">
    <location>
        <begin position="7"/>
        <end position="41"/>
    </location>
</feature>
<keyword evidence="2" id="KW-0175">Coiled coil</keyword>
<protein>
    <submittedName>
        <fullName evidence="4">Chorismate mutase</fullName>
    </submittedName>
</protein>
<proteinExistence type="predicted"/>
<keyword evidence="1" id="KW-0413">Isomerase</keyword>
<evidence type="ECO:0000256" key="1">
    <source>
        <dbReference type="ARBA" id="ARBA00023235"/>
    </source>
</evidence>
<accession>A0A0S1X9N5</accession>
<dbReference type="PANTHER" id="PTHR38041:SF1">
    <property type="entry name" value="CHORISMATE MUTASE"/>
    <property type="match status" value="1"/>
</dbReference>
<dbReference type="GO" id="GO:0004106">
    <property type="term" value="F:chorismate mutase activity"/>
    <property type="evidence" value="ECO:0007669"/>
    <property type="project" value="InterPro"/>
</dbReference>
<dbReference type="PANTHER" id="PTHR38041">
    <property type="entry name" value="CHORISMATE MUTASE"/>
    <property type="match status" value="1"/>
</dbReference>
<evidence type="ECO:0000313" key="5">
    <source>
        <dbReference type="Proteomes" id="UP000066042"/>
    </source>
</evidence>
<dbReference type="AlphaFoldDB" id="A0A0S1X9N5"/>
<gene>
    <name evidence="4" type="ORF">TBCH5v1_0484</name>
</gene>
<dbReference type="RefSeq" id="WP_235507146.1">
    <property type="nucleotide sequence ID" value="NZ_CP013050.1"/>
</dbReference>
<dbReference type="STRING" id="55802.TBCH5v1_0484"/>
<dbReference type="NCBIfam" id="TIGR01808">
    <property type="entry name" value="CM_M_hiGC-arch"/>
    <property type="match status" value="1"/>
</dbReference>
<dbReference type="GeneID" id="26135767"/>
<dbReference type="GO" id="GO:0009697">
    <property type="term" value="P:salicylic acid biosynthetic process"/>
    <property type="evidence" value="ECO:0007669"/>
    <property type="project" value="TreeGrafter"/>
</dbReference>
<dbReference type="InterPro" id="IPR002701">
    <property type="entry name" value="CM_II_prokaryot"/>
</dbReference>
<dbReference type="InterPro" id="IPR036263">
    <property type="entry name" value="Chorismate_II_sf"/>
</dbReference>
<evidence type="ECO:0000256" key="2">
    <source>
        <dbReference type="SAM" id="Coils"/>
    </source>
</evidence>
<feature type="domain" description="Chorismate mutase" evidence="3">
    <location>
        <begin position="1"/>
        <end position="79"/>
    </location>
</feature>
<evidence type="ECO:0000313" key="4">
    <source>
        <dbReference type="EMBL" id="ALM74452.1"/>
    </source>
</evidence>
<dbReference type="Gene3D" id="1.20.59.10">
    <property type="entry name" value="Chorismate mutase"/>
    <property type="match status" value="1"/>
</dbReference>
<evidence type="ECO:0000259" key="3">
    <source>
        <dbReference type="PROSITE" id="PS51168"/>
    </source>
</evidence>